<feature type="transmembrane region" description="Helical" evidence="7">
    <location>
        <begin position="187"/>
        <end position="206"/>
    </location>
</feature>
<dbReference type="InterPro" id="IPR000515">
    <property type="entry name" value="MetI-like"/>
</dbReference>
<dbReference type="SUPFAM" id="SSF161098">
    <property type="entry name" value="MetI-like"/>
    <property type="match status" value="1"/>
</dbReference>
<dbReference type="OrthoDB" id="9778910at2"/>
<dbReference type="CDD" id="cd06261">
    <property type="entry name" value="TM_PBP2"/>
    <property type="match status" value="1"/>
</dbReference>
<feature type="transmembrane region" description="Helical" evidence="7">
    <location>
        <begin position="9"/>
        <end position="29"/>
    </location>
</feature>
<feature type="transmembrane region" description="Helical" evidence="7">
    <location>
        <begin position="99"/>
        <end position="118"/>
    </location>
</feature>
<dbReference type="PANTHER" id="PTHR43163">
    <property type="entry name" value="DIPEPTIDE TRANSPORT SYSTEM PERMEASE PROTEIN DPPB-RELATED"/>
    <property type="match status" value="1"/>
</dbReference>
<keyword evidence="10" id="KW-1185">Reference proteome</keyword>
<evidence type="ECO:0000256" key="2">
    <source>
        <dbReference type="ARBA" id="ARBA00022448"/>
    </source>
</evidence>
<reference evidence="9 10" key="1">
    <citation type="submission" date="2018-10" db="EMBL/GenBank/DDBJ databases">
        <authorList>
            <person name="Li J."/>
        </authorList>
    </citation>
    <scope>NUCLEOTIDE SEQUENCE [LARGE SCALE GENOMIC DNA]</scope>
    <source>
        <strain evidence="9 10">IF 016277</strain>
    </source>
</reference>
<dbReference type="PROSITE" id="PS50928">
    <property type="entry name" value="ABC_TM1"/>
    <property type="match status" value="1"/>
</dbReference>
<evidence type="ECO:0000256" key="4">
    <source>
        <dbReference type="ARBA" id="ARBA00022692"/>
    </source>
</evidence>
<evidence type="ECO:0000256" key="6">
    <source>
        <dbReference type="ARBA" id="ARBA00023136"/>
    </source>
</evidence>
<dbReference type="RefSeq" id="WP_121648647.1">
    <property type="nucleotide sequence ID" value="NZ_RCUX01000006.1"/>
</dbReference>
<feature type="domain" description="ABC transmembrane type-1" evidence="8">
    <location>
        <begin position="95"/>
        <end position="310"/>
    </location>
</feature>
<evidence type="ECO:0000256" key="7">
    <source>
        <dbReference type="RuleBase" id="RU363032"/>
    </source>
</evidence>
<feature type="transmembrane region" description="Helical" evidence="7">
    <location>
        <begin position="287"/>
        <end position="313"/>
    </location>
</feature>
<keyword evidence="5 7" id="KW-1133">Transmembrane helix</keyword>
<evidence type="ECO:0000256" key="3">
    <source>
        <dbReference type="ARBA" id="ARBA00022475"/>
    </source>
</evidence>
<feature type="transmembrane region" description="Helical" evidence="7">
    <location>
        <begin position="245"/>
        <end position="267"/>
    </location>
</feature>
<accession>A0A3L7A8H8</accession>
<evidence type="ECO:0000256" key="1">
    <source>
        <dbReference type="ARBA" id="ARBA00004651"/>
    </source>
</evidence>
<keyword evidence="4 7" id="KW-0812">Transmembrane</keyword>
<evidence type="ECO:0000256" key="5">
    <source>
        <dbReference type="ARBA" id="ARBA00022989"/>
    </source>
</evidence>
<dbReference type="PANTHER" id="PTHR43163:SF6">
    <property type="entry name" value="DIPEPTIDE TRANSPORT SYSTEM PERMEASE PROTEIN DPPB-RELATED"/>
    <property type="match status" value="1"/>
</dbReference>
<feature type="transmembrane region" description="Helical" evidence="7">
    <location>
        <begin position="130"/>
        <end position="156"/>
    </location>
</feature>
<organism evidence="9 10">
    <name type="scientific">Mycetocola tolaasinivorans</name>
    <dbReference type="NCBI Taxonomy" id="76635"/>
    <lineage>
        <taxon>Bacteria</taxon>
        <taxon>Bacillati</taxon>
        <taxon>Actinomycetota</taxon>
        <taxon>Actinomycetes</taxon>
        <taxon>Micrococcales</taxon>
        <taxon>Microbacteriaceae</taxon>
        <taxon>Mycetocola</taxon>
    </lineage>
</organism>
<evidence type="ECO:0000259" key="8">
    <source>
        <dbReference type="PROSITE" id="PS50928"/>
    </source>
</evidence>
<keyword evidence="6 7" id="KW-0472">Membrane</keyword>
<dbReference type="Proteomes" id="UP000272503">
    <property type="component" value="Unassembled WGS sequence"/>
</dbReference>
<comment type="similarity">
    <text evidence="7">Belongs to the binding-protein-dependent transport system permease family.</text>
</comment>
<keyword evidence="3" id="KW-1003">Cell membrane</keyword>
<comment type="subcellular location">
    <subcellularLocation>
        <location evidence="1 7">Cell membrane</location>
        <topology evidence="1 7">Multi-pass membrane protein</topology>
    </subcellularLocation>
</comment>
<dbReference type="Pfam" id="PF19300">
    <property type="entry name" value="BPD_transp_1_N"/>
    <property type="match status" value="1"/>
</dbReference>
<dbReference type="InterPro" id="IPR035906">
    <property type="entry name" value="MetI-like_sf"/>
</dbReference>
<dbReference type="Gene3D" id="1.10.3720.10">
    <property type="entry name" value="MetI-like"/>
    <property type="match status" value="1"/>
</dbReference>
<dbReference type="GO" id="GO:0005886">
    <property type="term" value="C:plasma membrane"/>
    <property type="evidence" value="ECO:0007669"/>
    <property type="project" value="UniProtKB-SubCell"/>
</dbReference>
<dbReference type="EMBL" id="RCUX01000006">
    <property type="protein sequence ID" value="RLP75672.1"/>
    <property type="molecule type" value="Genomic_DNA"/>
</dbReference>
<proteinExistence type="inferred from homology"/>
<sequence>MLRYLLRRVLIALPVLLGISIIVFTLVVLQPGDPYVSMIDPNASPEQKAELLNRVGYYDPLWVKYLKWAGRAVTGDLGYSIQYGAPVSQIVASRVGNTVLLAGSALAITLLVALPVGIFQGLRRDTGRDLIISILSFVALSVPTFFLGMLLIKIFAADLRWLPSSGVVTVGADASGFAGVVDVARHLILPALTLATVNIAVCSRYLRTGVSEILGLDFVRTQFALGAKPGEVLWGSVLKNAAKPLITIISLEIPALLSGALLTETVFSWPGIGRLNFEAVQNRDYALLMGIIMFLAVITVVANLLADVIYAIVDPRVRVAR</sequence>
<dbReference type="GO" id="GO:0055085">
    <property type="term" value="P:transmembrane transport"/>
    <property type="evidence" value="ECO:0007669"/>
    <property type="project" value="InterPro"/>
</dbReference>
<keyword evidence="2 7" id="KW-0813">Transport</keyword>
<evidence type="ECO:0000313" key="10">
    <source>
        <dbReference type="Proteomes" id="UP000272503"/>
    </source>
</evidence>
<dbReference type="InterPro" id="IPR045621">
    <property type="entry name" value="BPD_transp_1_N"/>
</dbReference>
<name>A0A3L7A8H8_9MICO</name>
<evidence type="ECO:0000313" key="9">
    <source>
        <dbReference type="EMBL" id="RLP75672.1"/>
    </source>
</evidence>
<gene>
    <name evidence="9" type="ORF">D9V32_09385</name>
</gene>
<protein>
    <submittedName>
        <fullName evidence="9">ABC transporter permease</fullName>
    </submittedName>
</protein>
<comment type="caution">
    <text evidence="9">The sequence shown here is derived from an EMBL/GenBank/DDBJ whole genome shotgun (WGS) entry which is preliminary data.</text>
</comment>
<dbReference type="Pfam" id="PF00528">
    <property type="entry name" value="BPD_transp_1"/>
    <property type="match status" value="1"/>
</dbReference>
<dbReference type="AlphaFoldDB" id="A0A3L7A8H8"/>